<reference evidence="4" key="1">
    <citation type="submission" date="2017-04" db="EMBL/GenBank/DDBJ databases">
        <authorList>
            <person name="Varghese N."/>
            <person name="Submissions S."/>
        </authorList>
    </citation>
    <scope>NUCLEOTIDE SEQUENCE [LARGE SCALE GENOMIC DNA]</scope>
    <source>
        <strain evidence="4">K3S</strain>
    </source>
</reference>
<keyword evidence="4" id="KW-1185">Reference proteome</keyword>
<evidence type="ECO:0000313" key="3">
    <source>
        <dbReference type="EMBL" id="SME91880.1"/>
    </source>
</evidence>
<feature type="transmembrane region" description="Helical" evidence="1">
    <location>
        <begin position="125"/>
        <end position="147"/>
    </location>
</feature>
<keyword evidence="1" id="KW-1133">Transmembrane helix</keyword>
<organism evidence="3 4">
    <name type="scientific">Desulfovibrio gilichinskyi</name>
    <dbReference type="NCBI Taxonomy" id="1519643"/>
    <lineage>
        <taxon>Bacteria</taxon>
        <taxon>Pseudomonadati</taxon>
        <taxon>Thermodesulfobacteriota</taxon>
        <taxon>Desulfovibrionia</taxon>
        <taxon>Desulfovibrionales</taxon>
        <taxon>Desulfovibrionaceae</taxon>
        <taxon>Desulfovibrio</taxon>
    </lineage>
</organism>
<proteinExistence type="predicted"/>
<feature type="transmembrane region" description="Helical" evidence="1">
    <location>
        <begin position="94"/>
        <end position="113"/>
    </location>
</feature>
<feature type="transmembrane region" description="Helical" evidence="1">
    <location>
        <begin position="66"/>
        <end position="88"/>
    </location>
</feature>
<evidence type="ECO:0000259" key="2">
    <source>
        <dbReference type="Pfam" id="PF07670"/>
    </source>
</evidence>
<gene>
    <name evidence="3" type="ORF">SAMN06295933_0485</name>
</gene>
<dbReference type="AlphaFoldDB" id="A0A1X7C879"/>
<dbReference type="STRING" id="1519643.SAMN06295933_0485"/>
<feature type="transmembrane region" description="Helical" evidence="1">
    <location>
        <begin position="259"/>
        <end position="284"/>
    </location>
</feature>
<dbReference type="OrthoDB" id="9797308at2"/>
<evidence type="ECO:0000256" key="1">
    <source>
        <dbReference type="SAM" id="Phobius"/>
    </source>
</evidence>
<feature type="transmembrane region" description="Helical" evidence="1">
    <location>
        <begin position="228"/>
        <end position="247"/>
    </location>
</feature>
<accession>A0A1X7C879</accession>
<feature type="transmembrane region" description="Helical" evidence="1">
    <location>
        <begin position="20"/>
        <end position="39"/>
    </location>
</feature>
<keyword evidence="1" id="KW-0812">Transmembrane</keyword>
<dbReference type="Pfam" id="PF07670">
    <property type="entry name" value="Gate"/>
    <property type="match status" value="1"/>
</dbReference>
<feature type="domain" description="Nucleoside transporter/FeoB GTPase Gate" evidence="2">
    <location>
        <begin position="183"/>
        <end position="271"/>
    </location>
</feature>
<dbReference type="EMBL" id="FWZU01000001">
    <property type="protein sequence ID" value="SME91880.1"/>
    <property type="molecule type" value="Genomic_DNA"/>
</dbReference>
<dbReference type="Proteomes" id="UP000192906">
    <property type="component" value="Unassembled WGS sequence"/>
</dbReference>
<feature type="transmembrane region" description="Helical" evidence="1">
    <location>
        <begin position="290"/>
        <end position="311"/>
    </location>
</feature>
<keyword evidence="1" id="KW-0472">Membrane</keyword>
<protein>
    <recommendedName>
        <fullName evidence="2">Nucleoside transporter/FeoB GTPase Gate domain-containing protein</fullName>
    </recommendedName>
</protein>
<dbReference type="InterPro" id="IPR011642">
    <property type="entry name" value="Gate_dom"/>
</dbReference>
<feature type="transmembrane region" description="Helical" evidence="1">
    <location>
        <begin position="172"/>
        <end position="196"/>
    </location>
</feature>
<dbReference type="RefSeq" id="WP_085097757.1">
    <property type="nucleotide sequence ID" value="NZ_FWZU01000001.1"/>
</dbReference>
<sequence>MYKISPIFTELYDIFKNARNISFSLFKIMIPIVIAVKILQEMNLISYLATPLSPIMKLVGLPSEMGLVWATALINNIYSGLIVFLSLAKDSPLSAAQATTLGAMILVAHAMPVELRVVQSSGPRLIFQAIIRFAGALTLGMILNFIYSHFNLLQGPARILLTPESSAVHETLLMWALGEIKNLISIFCIITTLLTIMKILSKLRILALADFLLRPLLKLMGIGPKASALTVVGLTMGLSYGGGLIIHETKSGNINKKDVFYSLTLMGLCHSLIEDTFLLLTIGGHVSGVFWGRLIFSIVVVAILVQITKVLPEKFCDKYLWSVPKSFSTQKE</sequence>
<name>A0A1X7C879_9BACT</name>
<evidence type="ECO:0000313" key="4">
    <source>
        <dbReference type="Proteomes" id="UP000192906"/>
    </source>
</evidence>